<dbReference type="AlphaFoldDB" id="A0A1B6G4L9"/>
<reference evidence="1" key="1">
    <citation type="submission" date="2015-11" db="EMBL/GenBank/DDBJ databases">
        <title>De novo transcriptome assembly of four potential Pierce s Disease insect vectors from Arizona vineyards.</title>
        <authorList>
            <person name="Tassone E.E."/>
        </authorList>
    </citation>
    <scope>NUCLEOTIDE SEQUENCE</scope>
</reference>
<name>A0A1B6G4L9_9HEMI</name>
<dbReference type="EMBL" id="GECZ01012407">
    <property type="protein sequence ID" value="JAS57362.1"/>
    <property type="molecule type" value="Transcribed_RNA"/>
</dbReference>
<accession>A0A1B6G4L9</accession>
<feature type="non-terminal residue" evidence="1">
    <location>
        <position position="1"/>
    </location>
</feature>
<gene>
    <name evidence="1" type="ORF">g.45403</name>
</gene>
<sequence>KMSNTFHIAEDPPLKFDLANNDKGIQLVSNLPSTNTSDLIHKGIANQSVFVMKLKDIKFQELLEEIIYNLTTENPKFRTNSSEEFYTDIAHNRKYGQSSADNKNSLIKNSSFFEMKPDIMLYHLKHPKNVSLSNFQ</sequence>
<organism evidence="1">
    <name type="scientific">Cuerna arida</name>
    <dbReference type="NCBI Taxonomy" id="1464854"/>
    <lineage>
        <taxon>Eukaryota</taxon>
        <taxon>Metazoa</taxon>
        <taxon>Ecdysozoa</taxon>
        <taxon>Arthropoda</taxon>
        <taxon>Hexapoda</taxon>
        <taxon>Insecta</taxon>
        <taxon>Pterygota</taxon>
        <taxon>Neoptera</taxon>
        <taxon>Paraneoptera</taxon>
        <taxon>Hemiptera</taxon>
        <taxon>Auchenorrhyncha</taxon>
        <taxon>Membracoidea</taxon>
        <taxon>Cicadellidae</taxon>
        <taxon>Cicadellinae</taxon>
        <taxon>Proconiini</taxon>
        <taxon>Cuerna</taxon>
    </lineage>
</organism>
<protein>
    <submittedName>
        <fullName evidence="1">Uncharacterized protein</fullName>
    </submittedName>
</protein>
<feature type="non-terminal residue" evidence="1">
    <location>
        <position position="136"/>
    </location>
</feature>
<evidence type="ECO:0000313" key="1">
    <source>
        <dbReference type="EMBL" id="JAS57362.1"/>
    </source>
</evidence>
<proteinExistence type="predicted"/>